<dbReference type="InterPro" id="IPR012133">
    <property type="entry name" value="Alpha-hydoxy_acid_DH_FMN"/>
</dbReference>
<evidence type="ECO:0000259" key="4">
    <source>
        <dbReference type="PROSITE" id="PS51349"/>
    </source>
</evidence>
<keyword evidence="2" id="KW-0560">Oxidoreductase</keyword>
<dbReference type="InterPro" id="IPR037396">
    <property type="entry name" value="FMN_HAD"/>
</dbReference>
<dbReference type="RefSeq" id="WP_211908768.1">
    <property type="nucleotide sequence ID" value="NZ_CP036498.1"/>
</dbReference>
<dbReference type="Proteomes" id="UP000682843">
    <property type="component" value="Chromosome"/>
</dbReference>
<organism evidence="5 6">
    <name type="scientific">Tardiphaga alba</name>
    <dbReference type="NCBI Taxonomy" id="340268"/>
    <lineage>
        <taxon>Bacteria</taxon>
        <taxon>Pseudomonadati</taxon>
        <taxon>Pseudomonadota</taxon>
        <taxon>Alphaproteobacteria</taxon>
        <taxon>Hyphomicrobiales</taxon>
        <taxon>Nitrobacteraceae</taxon>
        <taxon>Tardiphaga</taxon>
    </lineage>
</organism>
<comment type="similarity">
    <text evidence="3">Belongs to the FMN-dependent alpha-hydroxy acid dehydrogenase family.</text>
</comment>
<evidence type="ECO:0000313" key="6">
    <source>
        <dbReference type="Proteomes" id="UP000682843"/>
    </source>
</evidence>
<comment type="cofactor">
    <cofactor evidence="1">
        <name>FMN</name>
        <dbReference type="ChEBI" id="CHEBI:58210"/>
    </cofactor>
</comment>
<dbReference type="PANTHER" id="PTHR10578">
    <property type="entry name" value="S -2-HYDROXY-ACID OXIDASE-RELATED"/>
    <property type="match status" value="1"/>
</dbReference>
<dbReference type="InterPro" id="IPR013785">
    <property type="entry name" value="Aldolase_TIM"/>
</dbReference>
<dbReference type="PIRSF" id="PIRSF000138">
    <property type="entry name" value="Al-hdrx_acd_dh"/>
    <property type="match status" value="1"/>
</dbReference>
<dbReference type="InterPro" id="IPR000262">
    <property type="entry name" value="FMN-dep_DH"/>
</dbReference>
<dbReference type="PROSITE" id="PS51349">
    <property type="entry name" value="FMN_HYDROXY_ACID_DH_2"/>
    <property type="match status" value="1"/>
</dbReference>
<dbReference type="EMBL" id="CP036498">
    <property type="protein sequence ID" value="QUS40192.1"/>
    <property type="molecule type" value="Genomic_DNA"/>
</dbReference>
<evidence type="ECO:0000313" key="5">
    <source>
        <dbReference type="EMBL" id="QUS40192.1"/>
    </source>
</evidence>
<evidence type="ECO:0000256" key="3">
    <source>
        <dbReference type="ARBA" id="ARBA00024042"/>
    </source>
</evidence>
<evidence type="ECO:0000256" key="2">
    <source>
        <dbReference type="ARBA" id="ARBA00023002"/>
    </source>
</evidence>
<name>A0ABX8AAC2_9BRAD</name>
<sequence>MTVEPRDKLQQIPATIASVSDYEPYARERMTEQAWAYIAGGAADEVTLRDNCAAFQRLTLRPRVLQDLTGAHTQLTLFGHTFLHPIMLAPVAFQALVHPEAEMATALGASAMQAGMVVSTQATRLLEDIAAAASSPLWFQLYIQPDRDFTRDLVQRAERAGYQALVVTVDAPVNGLRNREQRSGFAFPAGVEAVNLRGMRGLPPRRGEAGAQILLGSDLLNAAPTWRDLAWLKSLTRLPVLLKGITTAEDAVRAVTEGMDGVIVSNHGGRTLDGLPATIDVLPDIVAAVEGRVPVLMDGGIRRGSDVFKALALGAKAVLIGRPYVYGLAAAGATGVSHVLYLLRAELEVTMALAGCRDLAAISPAAVRFTQA</sequence>
<dbReference type="CDD" id="cd02809">
    <property type="entry name" value="alpha_hydroxyacid_oxid_FMN"/>
    <property type="match status" value="1"/>
</dbReference>
<dbReference type="Pfam" id="PF01070">
    <property type="entry name" value="FMN_dh"/>
    <property type="match status" value="1"/>
</dbReference>
<dbReference type="PANTHER" id="PTHR10578:SF143">
    <property type="entry name" value="FMN-DEPENDENT ALPHA-HYDROXY ACID DEHYDROGENASE PB1A11.03"/>
    <property type="match status" value="1"/>
</dbReference>
<keyword evidence="6" id="KW-1185">Reference proteome</keyword>
<accession>A0ABX8AAC2</accession>
<evidence type="ECO:0000256" key="1">
    <source>
        <dbReference type="ARBA" id="ARBA00001917"/>
    </source>
</evidence>
<dbReference type="SUPFAM" id="SSF51395">
    <property type="entry name" value="FMN-linked oxidoreductases"/>
    <property type="match status" value="1"/>
</dbReference>
<dbReference type="Gene3D" id="3.20.20.70">
    <property type="entry name" value="Aldolase class I"/>
    <property type="match status" value="1"/>
</dbReference>
<reference evidence="5 6" key="1">
    <citation type="submission" date="2019-02" db="EMBL/GenBank/DDBJ databases">
        <title>Emended description of the genus Rhodopseudomonas and description of Rhodopseudomonas albus sp. nov., a non-phototrophic, heavy-metal-tolerant bacterium isolated from garden soil.</title>
        <authorList>
            <person name="Bao Z."/>
            <person name="Cao W.W."/>
            <person name="Sato Y."/>
            <person name="Nishizawa T."/>
            <person name="Zhao J."/>
            <person name="Guo Y."/>
            <person name="Ohta H."/>
        </authorList>
    </citation>
    <scope>NUCLEOTIDE SEQUENCE [LARGE SCALE GENOMIC DNA]</scope>
    <source>
        <strain evidence="5 6">SK50-23</strain>
    </source>
</reference>
<proteinExistence type="inferred from homology"/>
<feature type="domain" description="FMN hydroxy acid dehydrogenase" evidence="4">
    <location>
        <begin position="11"/>
        <end position="372"/>
    </location>
</feature>
<gene>
    <name evidence="5" type="ORF">RPMA_16140</name>
</gene>
<protein>
    <submittedName>
        <fullName evidence="5">Alpha-hydroxy-acid oxidizing protein</fullName>
    </submittedName>
</protein>